<evidence type="ECO:0000256" key="6">
    <source>
        <dbReference type="ARBA" id="ARBA00023004"/>
    </source>
</evidence>
<dbReference type="PANTHER" id="PTHR10371">
    <property type="entry name" value="NADH DEHYDROGENASE UBIQUINONE FLAVOPROTEIN 2, MITOCHONDRIAL"/>
    <property type="match status" value="1"/>
</dbReference>
<comment type="subunit">
    <text evidence="9">Composed of 13 different subunits. Subunits NuoCD, E, F, and G constitute the peripheral sector of the complex.</text>
</comment>
<dbReference type="GO" id="GO:0046872">
    <property type="term" value="F:metal ion binding"/>
    <property type="evidence" value="ECO:0007669"/>
    <property type="project" value="UniProtKB-KW"/>
</dbReference>
<evidence type="ECO:0000256" key="10">
    <source>
        <dbReference type="ARBA" id="ARBA00031580"/>
    </source>
</evidence>
<evidence type="ECO:0000256" key="11">
    <source>
        <dbReference type="ARBA" id="ARBA00032788"/>
    </source>
</evidence>
<gene>
    <name evidence="15" type="primary">nuoE</name>
    <name evidence="15" type="ORF">D9V73_00745</name>
</gene>
<evidence type="ECO:0000256" key="2">
    <source>
        <dbReference type="ARBA" id="ARBA00019898"/>
    </source>
</evidence>
<keyword evidence="15" id="KW-0560">Oxidoreductase</keyword>
<proteinExistence type="inferred from homology"/>
<dbReference type="PIRSF" id="PIRSF000216">
    <property type="entry name" value="NADH_DH_24kDa"/>
    <property type="match status" value="1"/>
</dbReference>
<evidence type="ECO:0000256" key="7">
    <source>
        <dbReference type="ARBA" id="ARBA00023014"/>
    </source>
</evidence>
<keyword evidence="8" id="KW-0520">NAD</keyword>
<feature type="binding site" evidence="14">
    <location>
        <position position="103"/>
    </location>
    <ligand>
        <name>[2Fe-2S] cluster</name>
        <dbReference type="ChEBI" id="CHEBI:190135"/>
    </ligand>
</feature>
<dbReference type="Gene3D" id="3.40.30.10">
    <property type="entry name" value="Glutaredoxin"/>
    <property type="match status" value="1"/>
</dbReference>
<feature type="binding site" evidence="14">
    <location>
        <position position="139"/>
    </location>
    <ligand>
        <name>[2Fe-2S] cluster</name>
        <dbReference type="ChEBI" id="CHEBI:190135"/>
    </ligand>
</feature>
<sequence>MLIVELKNMLKETLDNDFILSNEEKTEILNKKNDYEDARASSIEALKIVQKKRGWISKKAIYEIAKILDISASDLEEIATFYSQIFRRPVGRNIIRYCDSVVCYMYDCEKIRHFLENHLNIIIGETTKDLRFTLLPICCLGNCDKAPTIMINDTIFSRVTLKSIVKLLELHK</sequence>
<evidence type="ECO:0000256" key="13">
    <source>
        <dbReference type="ARBA" id="ARBA00047712"/>
    </source>
</evidence>
<feature type="binding site" evidence="14">
    <location>
        <position position="98"/>
    </location>
    <ligand>
        <name>[2Fe-2S] cluster</name>
        <dbReference type="ChEBI" id="CHEBI:190135"/>
    </ligand>
</feature>
<dbReference type="NCBIfam" id="NF005722">
    <property type="entry name" value="PRK07539.1-2"/>
    <property type="match status" value="1"/>
</dbReference>
<evidence type="ECO:0000256" key="9">
    <source>
        <dbReference type="ARBA" id="ARBA00026021"/>
    </source>
</evidence>
<dbReference type="NCBIfam" id="TIGR01958">
    <property type="entry name" value="nuoE_fam"/>
    <property type="match status" value="1"/>
</dbReference>
<evidence type="ECO:0000313" key="16">
    <source>
        <dbReference type="Proteomes" id="UP000298566"/>
    </source>
</evidence>
<dbReference type="FunFam" id="1.10.10.1590:FF:000001">
    <property type="entry name" value="NADH-quinone oxidoreductase subunit E"/>
    <property type="match status" value="1"/>
</dbReference>
<evidence type="ECO:0000256" key="5">
    <source>
        <dbReference type="ARBA" id="ARBA00022723"/>
    </source>
</evidence>
<dbReference type="GO" id="GO:0048038">
    <property type="term" value="F:quinone binding"/>
    <property type="evidence" value="ECO:0007669"/>
    <property type="project" value="UniProtKB-KW"/>
</dbReference>
<dbReference type="FunFam" id="3.40.30.10:FF:000015">
    <property type="entry name" value="NADH-quinone oxidoreductase subunit E"/>
    <property type="match status" value="1"/>
</dbReference>
<dbReference type="CDD" id="cd03064">
    <property type="entry name" value="TRX_Fd_NuoE"/>
    <property type="match status" value="1"/>
</dbReference>
<comment type="catalytic activity">
    <reaction evidence="13">
        <text>a quinone + NADH + 5 H(+)(in) = a quinol + NAD(+) + 4 H(+)(out)</text>
        <dbReference type="Rhea" id="RHEA:57888"/>
        <dbReference type="ChEBI" id="CHEBI:15378"/>
        <dbReference type="ChEBI" id="CHEBI:24646"/>
        <dbReference type="ChEBI" id="CHEBI:57540"/>
        <dbReference type="ChEBI" id="CHEBI:57945"/>
        <dbReference type="ChEBI" id="CHEBI:132124"/>
    </reaction>
</comment>
<comment type="similarity">
    <text evidence="1">Belongs to the complex I 24 kDa subunit family.</text>
</comment>
<keyword evidence="6 14" id="KW-0408">Iron</keyword>
<dbReference type="InterPro" id="IPR042128">
    <property type="entry name" value="NuoE_dom"/>
</dbReference>
<comment type="cofactor">
    <cofactor evidence="12">
        <name>[2Fe-2S] cluster</name>
        <dbReference type="ChEBI" id="CHEBI:190135"/>
    </cofactor>
</comment>
<dbReference type="Gene3D" id="1.10.10.1590">
    <property type="entry name" value="NADH-quinone oxidoreductase subunit E"/>
    <property type="match status" value="1"/>
</dbReference>
<evidence type="ECO:0000256" key="14">
    <source>
        <dbReference type="PIRSR" id="PIRSR000216-1"/>
    </source>
</evidence>
<dbReference type="InterPro" id="IPR036249">
    <property type="entry name" value="Thioredoxin-like_sf"/>
</dbReference>
<dbReference type="OrthoDB" id="9807941at2"/>
<dbReference type="InterPro" id="IPR002023">
    <property type="entry name" value="NuoE-like"/>
</dbReference>
<dbReference type="PANTHER" id="PTHR10371:SF3">
    <property type="entry name" value="NADH DEHYDROGENASE [UBIQUINONE] FLAVOPROTEIN 2, MITOCHONDRIAL"/>
    <property type="match status" value="1"/>
</dbReference>
<accession>A0A4D6YAX9</accession>
<dbReference type="GO" id="GO:0051537">
    <property type="term" value="F:2 iron, 2 sulfur cluster binding"/>
    <property type="evidence" value="ECO:0007669"/>
    <property type="project" value="UniProtKB-KW"/>
</dbReference>
<feature type="binding site" evidence="14">
    <location>
        <position position="143"/>
    </location>
    <ligand>
        <name>[2Fe-2S] cluster</name>
        <dbReference type="ChEBI" id="CHEBI:190135"/>
    </ligand>
</feature>
<dbReference type="Proteomes" id="UP000298566">
    <property type="component" value="Chromosome"/>
</dbReference>
<keyword evidence="3 14" id="KW-0001">2Fe-2S</keyword>
<evidence type="ECO:0000256" key="12">
    <source>
        <dbReference type="ARBA" id="ARBA00034078"/>
    </source>
</evidence>
<evidence type="ECO:0000256" key="4">
    <source>
        <dbReference type="ARBA" id="ARBA00022719"/>
    </source>
</evidence>
<comment type="cofactor">
    <cofactor evidence="14">
        <name>[2Fe-2S] cluster</name>
        <dbReference type="ChEBI" id="CHEBI:190135"/>
    </cofactor>
    <text evidence="14">Binds 1 [2Fe-2S] cluster.</text>
</comment>
<evidence type="ECO:0000256" key="1">
    <source>
        <dbReference type="ARBA" id="ARBA00010643"/>
    </source>
</evidence>
<dbReference type="Pfam" id="PF01257">
    <property type="entry name" value="2Fe-2S_thioredx"/>
    <property type="match status" value="1"/>
</dbReference>
<name>A0A4D6YAX9_BUCMH</name>
<keyword evidence="4" id="KW-0874">Quinone</keyword>
<evidence type="ECO:0000313" key="15">
    <source>
        <dbReference type="EMBL" id="QCI23184.1"/>
    </source>
</evidence>
<evidence type="ECO:0000256" key="3">
    <source>
        <dbReference type="ARBA" id="ARBA00022714"/>
    </source>
</evidence>
<dbReference type="InterPro" id="IPR041921">
    <property type="entry name" value="NuoE_N"/>
</dbReference>
<reference evidence="15 16" key="1">
    <citation type="submission" date="2018-10" db="EMBL/GenBank/DDBJ databases">
        <title>Comparative functional genomics of the obligate endosymbiont Buchnera aphidicola.</title>
        <authorList>
            <person name="Chong R.A."/>
        </authorList>
    </citation>
    <scope>NUCLEOTIDE SEQUENCE [LARGE SCALE GENOMIC DNA]</scope>
    <source>
        <strain evidence="15 16">Mrh</strain>
    </source>
</reference>
<dbReference type="EMBL" id="CP033004">
    <property type="protein sequence ID" value="QCI23184.1"/>
    <property type="molecule type" value="Genomic_DNA"/>
</dbReference>
<dbReference type="AlphaFoldDB" id="A0A4D6YAX9"/>
<evidence type="ECO:0000256" key="8">
    <source>
        <dbReference type="ARBA" id="ARBA00023027"/>
    </source>
</evidence>
<keyword evidence="5 14" id="KW-0479">Metal-binding</keyword>
<keyword evidence="7 14" id="KW-0411">Iron-sulfur</keyword>
<dbReference type="SUPFAM" id="SSF52833">
    <property type="entry name" value="Thioredoxin-like"/>
    <property type="match status" value="1"/>
</dbReference>
<dbReference type="GO" id="GO:0003954">
    <property type="term" value="F:NADH dehydrogenase activity"/>
    <property type="evidence" value="ECO:0007669"/>
    <property type="project" value="TreeGrafter"/>
</dbReference>
<dbReference type="PROSITE" id="PS01099">
    <property type="entry name" value="COMPLEX1_24K"/>
    <property type="match status" value="1"/>
</dbReference>
<organism evidence="15 16">
    <name type="scientific">Buchnera aphidicola subsp. Melaphis rhois</name>
    <dbReference type="NCBI Taxonomy" id="118103"/>
    <lineage>
        <taxon>Bacteria</taxon>
        <taxon>Pseudomonadati</taxon>
        <taxon>Pseudomonadota</taxon>
        <taxon>Gammaproteobacteria</taxon>
        <taxon>Enterobacterales</taxon>
        <taxon>Erwiniaceae</taxon>
        <taxon>Buchnera</taxon>
    </lineage>
</organism>
<protein>
    <recommendedName>
        <fullName evidence="2">NADH-quinone oxidoreductase subunit E</fullName>
    </recommendedName>
    <alternativeName>
        <fullName evidence="10">NADH dehydrogenase I subunit E</fullName>
    </alternativeName>
    <alternativeName>
        <fullName evidence="11">NDH-1 subunit E</fullName>
    </alternativeName>
</protein>